<evidence type="ECO:0000256" key="1">
    <source>
        <dbReference type="SAM" id="Phobius"/>
    </source>
</evidence>
<feature type="transmembrane region" description="Helical" evidence="1">
    <location>
        <begin position="98"/>
        <end position="120"/>
    </location>
</feature>
<keyword evidence="1" id="KW-1133">Transmembrane helix</keyword>
<name>A0ABP8MER5_9BACT</name>
<evidence type="ECO:0000313" key="2">
    <source>
        <dbReference type="EMBL" id="GAA4449160.1"/>
    </source>
</evidence>
<keyword evidence="1" id="KW-0472">Membrane</keyword>
<dbReference type="EMBL" id="BAABEZ010000001">
    <property type="protein sequence ID" value="GAA4449160.1"/>
    <property type="molecule type" value="Genomic_DNA"/>
</dbReference>
<protein>
    <submittedName>
        <fullName evidence="2">Uncharacterized protein</fullName>
    </submittedName>
</protein>
<proteinExistence type="predicted"/>
<keyword evidence="3" id="KW-1185">Reference proteome</keyword>
<reference evidence="3" key="1">
    <citation type="journal article" date="2019" name="Int. J. Syst. Evol. Microbiol.">
        <title>The Global Catalogue of Microorganisms (GCM) 10K type strain sequencing project: providing services to taxonomists for standard genome sequencing and annotation.</title>
        <authorList>
            <consortium name="The Broad Institute Genomics Platform"/>
            <consortium name="The Broad Institute Genome Sequencing Center for Infectious Disease"/>
            <person name="Wu L."/>
            <person name="Ma J."/>
        </authorList>
    </citation>
    <scope>NUCLEOTIDE SEQUENCE [LARGE SCALE GENOMIC DNA]</scope>
    <source>
        <strain evidence="3">JCM 31921</strain>
    </source>
</reference>
<keyword evidence="1" id="KW-0812">Transmembrane</keyword>
<comment type="caution">
    <text evidence="2">The sequence shown here is derived from an EMBL/GenBank/DDBJ whole genome shotgun (WGS) entry which is preliminary data.</text>
</comment>
<organism evidence="2 3">
    <name type="scientific">Rurimicrobium arvi</name>
    <dbReference type="NCBI Taxonomy" id="2049916"/>
    <lineage>
        <taxon>Bacteria</taxon>
        <taxon>Pseudomonadati</taxon>
        <taxon>Bacteroidota</taxon>
        <taxon>Chitinophagia</taxon>
        <taxon>Chitinophagales</taxon>
        <taxon>Chitinophagaceae</taxon>
        <taxon>Rurimicrobium</taxon>
    </lineage>
</organism>
<evidence type="ECO:0000313" key="3">
    <source>
        <dbReference type="Proteomes" id="UP001501410"/>
    </source>
</evidence>
<accession>A0ABP8MER5</accession>
<sequence>MNRMLTTLQSETAFRLALFALAALGAYDILTDLGHGHLTARQLLFNLPFLLPLFFRNWKMLIAYSILTAAFGIYIMTAALIFYVKYSGVMAAVSVTQIFVVTPVFSCGLLLIATIFFLVARRKRVSNL</sequence>
<gene>
    <name evidence="2" type="ORF">GCM10023092_02810</name>
</gene>
<dbReference type="Proteomes" id="UP001501410">
    <property type="component" value="Unassembled WGS sequence"/>
</dbReference>
<feature type="transmembrane region" description="Helical" evidence="1">
    <location>
        <begin position="62"/>
        <end position="86"/>
    </location>
</feature>